<evidence type="ECO:0000313" key="3">
    <source>
        <dbReference type="Proteomes" id="UP000824112"/>
    </source>
</evidence>
<dbReference type="EMBL" id="DVNA01000164">
    <property type="protein sequence ID" value="HIU55591.1"/>
    <property type="molecule type" value="Genomic_DNA"/>
</dbReference>
<accession>A0A9D1M8D2</accession>
<organism evidence="2 3">
    <name type="scientific">Candidatus Gallibacteroides avistercoris</name>
    <dbReference type="NCBI Taxonomy" id="2840833"/>
    <lineage>
        <taxon>Bacteria</taxon>
        <taxon>Pseudomonadati</taxon>
        <taxon>Bacteroidota</taxon>
        <taxon>Bacteroidia</taxon>
        <taxon>Bacteroidales</taxon>
        <taxon>Bacteroidaceae</taxon>
        <taxon>Bacteroidaceae incertae sedis</taxon>
        <taxon>Candidatus Gallibacteroides</taxon>
    </lineage>
</organism>
<keyword evidence="1" id="KW-0812">Transmembrane</keyword>
<name>A0A9D1M8D2_9BACT</name>
<gene>
    <name evidence="2" type="ORF">IAB03_07305</name>
</gene>
<proteinExistence type="predicted"/>
<dbReference type="Pfam" id="PF14899">
    <property type="entry name" value="DUF4492"/>
    <property type="match status" value="1"/>
</dbReference>
<keyword evidence="1" id="KW-0472">Membrane</keyword>
<feature type="transmembrane region" description="Helical" evidence="1">
    <location>
        <begin position="31"/>
        <end position="51"/>
    </location>
</feature>
<keyword evidence="1" id="KW-1133">Transmembrane helix</keyword>
<dbReference type="AlphaFoldDB" id="A0A9D1M8D2"/>
<sequence>MKNNEGCSWIRKAAYLYIDGFRNMGRLGKTLWIIILIKLFIFFVVLKLFFFPNYLNTHFETEQERADHVTNELIEIVNKNK</sequence>
<reference evidence="2" key="1">
    <citation type="submission" date="2020-10" db="EMBL/GenBank/DDBJ databases">
        <authorList>
            <person name="Gilroy R."/>
        </authorList>
    </citation>
    <scope>NUCLEOTIDE SEQUENCE</scope>
    <source>
        <strain evidence="2">CHK158-818</strain>
    </source>
</reference>
<dbReference type="Proteomes" id="UP000824112">
    <property type="component" value="Unassembled WGS sequence"/>
</dbReference>
<comment type="caution">
    <text evidence="2">The sequence shown here is derived from an EMBL/GenBank/DDBJ whole genome shotgun (WGS) entry which is preliminary data.</text>
</comment>
<protein>
    <submittedName>
        <fullName evidence="2">DUF4492 domain-containing protein</fullName>
    </submittedName>
</protein>
<dbReference type="InterPro" id="IPR027853">
    <property type="entry name" value="DUF4492"/>
</dbReference>
<evidence type="ECO:0000256" key="1">
    <source>
        <dbReference type="SAM" id="Phobius"/>
    </source>
</evidence>
<evidence type="ECO:0000313" key="2">
    <source>
        <dbReference type="EMBL" id="HIU55591.1"/>
    </source>
</evidence>
<reference evidence="2" key="2">
    <citation type="journal article" date="2021" name="PeerJ">
        <title>Extensive microbial diversity within the chicken gut microbiome revealed by metagenomics and culture.</title>
        <authorList>
            <person name="Gilroy R."/>
            <person name="Ravi A."/>
            <person name="Getino M."/>
            <person name="Pursley I."/>
            <person name="Horton D.L."/>
            <person name="Alikhan N.F."/>
            <person name="Baker D."/>
            <person name="Gharbi K."/>
            <person name="Hall N."/>
            <person name="Watson M."/>
            <person name="Adriaenssens E.M."/>
            <person name="Foster-Nyarko E."/>
            <person name="Jarju S."/>
            <person name="Secka A."/>
            <person name="Antonio M."/>
            <person name="Oren A."/>
            <person name="Chaudhuri R.R."/>
            <person name="La Ragione R."/>
            <person name="Hildebrand F."/>
            <person name="Pallen M.J."/>
        </authorList>
    </citation>
    <scope>NUCLEOTIDE SEQUENCE</scope>
    <source>
        <strain evidence="2">CHK158-818</strain>
    </source>
</reference>